<reference evidence="2 3" key="1">
    <citation type="submission" date="2016-04" db="EMBL/GenBank/DDBJ databases">
        <title>A degradative enzymes factory behind the ericoid mycorrhizal symbiosis.</title>
        <authorList>
            <consortium name="DOE Joint Genome Institute"/>
            <person name="Martino E."/>
            <person name="Morin E."/>
            <person name="Grelet G."/>
            <person name="Kuo A."/>
            <person name="Kohler A."/>
            <person name="Daghino S."/>
            <person name="Barry K."/>
            <person name="Choi C."/>
            <person name="Cichocki N."/>
            <person name="Clum A."/>
            <person name="Copeland A."/>
            <person name="Hainaut M."/>
            <person name="Haridas S."/>
            <person name="Labutti K."/>
            <person name="Lindquist E."/>
            <person name="Lipzen A."/>
            <person name="Khouja H.-R."/>
            <person name="Murat C."/>
            <person name="Ohm R."/>
            <person name="Olson A."/>
            <person name="Spatafora J."/>
            <person name="Veneault-Fourrey C."/>
            <person name="Henrissat B."/>
            <person name="Grigoriev I."/>
            <person name="Martin F."/>
            <person name="Perotto S."/>
        </authorList>
    </citation>
    <scope>NUCLEOTIDE SEQUENCE [LARGE SCALE GENOMIC DNA]</scope>
    <source>
        <strain evidence="2 3">F</strain>
    </source>
</reference>
<proteinExistence type="predicted"/>
<dbReference type="OrthoDB" id="10590780at2759"/>
<keyword evidence="3" id="KW-1185">Reference proteome</keyword>
<dbReference type="AlphaFoldDB" id="A0A2J6R5N0"/>
<dbReference type="EMBL" id="KZ613955">
    <property type="protein sequence ID" value="PMD33826.1"/>
    <property type="molecule type" value="Genomic_DNA"/>
</dbReference>
<evidence type="ECO:0000313" key="3">
    <source>
        <dbReference type="Proteomes" id="UP000235786"/>
    </source>
</evidence>
<evidence type="ECO:0000313" key="2">
    <source>
        <dbReference type="EMBL" id="PMD33826.1"/>
    </source>
</evidence>
<feature type="region of interest" description="Disordered" evidence="1">
    <location>
        <begin position="1"/>
        <end position="63"/>
    </location>
</feature>
<feature type="compositionally biased region" description="Basic and acidic residues" evidence="1">
    <location>
        <begin position="11"/>
        <end position="22"/>
    </location>
</feature>
<organism evidence="2 3">
    <name type="scientific">Hyaloscypha variabilis (strain UAMH 11265 / GT02V1 / F)</name>
    <name type="common">Meliniomyces variabilis</name>
    <dbReference type="NCBI Taxonomy" id="1149755"/>
    <lineage>
        <taxon>Eukaryota</taxon>
        <taxon>Fungi</taxon>
        <taxon>Dikarya</taxon>
        <taxon>Ascomycota</taxon>
        <taxon>Pezizomycotina</taxon>
        <taxon>Leotiomycetes</taxon>
        <taxon>Helotiales</taxon>
        <taxon>Hyaloscyphaceae</taxon>
        <taxon>Hyaloscypha</taxon>
        <taxon>Hyaloscypha variabilis</taxon>
    </lineage>
</organism>
<evidence type="ECO:0000256" key="1">
    <source>
        <dbReference type="SAM" id="MobiDB-lite"/>
    </source>
</evidence>
<accession>A0A2J6R5N0</accession>
<name>A0A2J6R5N0_HYAVF</name>
<gene>
    <name evidence="2" type="ORF">L207DRAFT_589384</name>
</gene>
<feature type="compositionally biased region" description="Polar residues" evidence="1">
    <location>
        <begin position="36"/>
        <end position="48"/>
    </location>
</feature>
<protein>
    <submittedName>
        <fullName evidence="2">Uncharacterized protein</fullName>
    </submittedName>
</protein>
<sequence length="128" mass="14496">MAIQHDPQPPARREPRPARYEPTKAQPRSRLMQWPASKTSLRYQSSRSSKLKKKCTRSSDFDEEVEPQRRRLSLYLNACNTILGTLGFGGAICFGVVTIVQADTANKEAKIANRLAAKRVTFGYLREN</sequence>
<dbReference type="Proteomes" id="UP000235786">
    <property type="component" value="Unassembled WGS sequence"/>
</dbReference>